<feature type="non-terminal residue" evidence="2">
    <location>
        <position position="1"/>
    </location>
</feature>
<feature type="transmembrane region" description="Helical" evidence="1">
    <location>
        <begin position="38"/>
        <end position="56"/>
    </location>
</feature>
<evidence type="ECO:0000313" key="2">
    <source>
        <dbReference type="EMBL" id="GMR35102.1"/>
    </source>
</evidence>
<proteinExistence type="predicted"/>
<feature type="transmembrane region" description="Helical" evidence="1">
    <location>
        <begin position="149"/>
        <end position="171"/>
    </location>
</feature>
<accession>A0AAN5C9S7</accession>
<reference evidence="3" key="1">
    <citation type="submission" date="2022-10" db="EMBL/GenBank/DDBJ databases">
        <title>Genome assembly of Pristionchus species.</title>
        <authorList>
            <person name="Yoshida K."/>
            <person name="Sommer R.J."/>
        </authorList>
    </citation>
    <scope>NUCLEOTIDE SEQUENCE [LARGE SCALE GENOMIC DNA]</scope>
    <source>
        <strain evidence="3">RS5460</strain>
    </source>
</reference>
<sequence length="185" mass="21294">VLHTFISLSMISSFVSMIIARHQLLISDGSTLKMMTSLRRGVYIFVGCLMHFWTILDAFGVEADINMLLEILNCVSRQLRWHDRRLNWFILRNYPPSIVSLTTYGAYVFIIIGAVFILLPLVHILIIIMQTRKKAKSIAGYRRAHLSSAKTIIIQFFVLIAFLCLPFFSIFRSLSRREVYASSQS</sequence>
<protein>
    <recommendedName>
        <fullName evidence="4">G protein-coupled receptor</fullName>
    </recommendedName>
</protein>
<dbReference type="Proteomes" id="UP001328107">
    <property type="component" value="Unassembled WGS sequence"/>
</dbReference>
<name>A0AAN5C9S7_9BILA</name>
<comment type="caution">
    <text evidence="2">The sequence shown here is derived from an EMBL/GenBank/DDBJ whole genome shotgun (WGS) entry which is preliminary data.</text>
</comment>
<evidence type="ECO:0008006" key="4">
    <source>
        <dbReference type="Google" id="ProtNLM"/>
    </source>
</evidence>
<feature type="non-terminal residue" evidence="2">
    <location>
        <position position="185"/>
    </location>
</feature>
<keyword evidence="3" id="KW-1185">Reference proteome</keyword>
<keyword evidence="1" id="KW-1133">Transmembrane helix</keyword>
<evidence type="ECO:0000256" key="1">
    <source>
        <dbReference type="SAM" id="Phobius"/>
    </source>
</evidence>
<feature type="transmembrane region" description="Helical" evidence="1">
    <location>
        <begin position="104"/>
        <end position="128"/>
    </location>
</feature>
<gene>
    <name evidence="2" type="ORF">PMAYCL1PPCAC_05297</name>
</gene>
<organism evidence="2 3">
    <name type="scientific">Pristionchus mayeri</name>
    <dbReference type="NCBI Taxonomy" id="1317129"/>
    <lineage>
        <taxon>Eukaryota</taxon>
        <taxon>Metazoa</taxon>
        <taxon>Ecdysozoa</taxon>
        <taxon>Nematoda</taxon>
        <taxon>Chromadorea</taxon>
        <taxon>Rhabditida</taxon>
        <taxon>Rhabditina</taxon>
        <taxon>Diplogasteromorpha</taxon>
        <taxon>Diplogasteroidea</taxon>
        <taxon>Neodiplogasteridae</taxon>
        <taxon>Pristionchus</taxon>
    </lineage>
</organism>
<keyword evidence="1" id="KW-0472">Membrane</keyword>
<dbReference type="AlphaFoldDB" id="A0AAN5C9S7"/>
<evidence type="ECO:0000313" key="3">
    <source>
        <dbReference type="Proteomes" id="UP001328107"/>
    </source>
</evidence>
<dbReference type="EMBL" id="BTRK01000002">
    <property type="protein sequence ID" value="GMR35102.1"/>
    <property type="molecule type" value="Genomic_DNA"/>
</dbReference>
<keyword evidence="1" id="KW-0812">Transmembrane</keyword>